<dbReference type="PRINTS" id="PR01036">
    <property type="entry name" value="TCRTETB"/>
</dbReference>
<keyword evidence="5 8" id="KW-0812">Transmembrane</keyword>
<feature type="transmembrane region" description="Helical" evidence="8">
    <location>
        <begin position="108"/>
        <end position="126"/>
    </location>
</feature>
<dbReference type="GO" id="GO:0005886">
    <property type="term" value="C:plasma membrane"/>
    <property type="evidence" value="ECO:0007669"/>
    <property type="project" value="UniProtKB-SubCell"/>
</dbReference>
<feature type="transmembrane region" description="Helical" evidence="8">
    <location>
        <begin position="12"/>
        <end position="31"/>
    </location>
</feature>
<gene>
    <name evidence="10" type="ORF">HMPREF0548_0361</name>
</gene>
<evidence type="ECO:0000256" key="3">
    <source>
        <dbReference type="ARBA" id="ARBA00022448"/>
    </source>
</evidence>
<feature type="transmembrane region" description="Helical" evidence="8">
    <location>
        <begin position="266"/>
        <end position="287"/>
    </location>
</feature>
<comment type="caution">
    <text evidence="10">The sequence shown here is derived from an EMBL/GenBank/DDBJ whole genome shotgun (WGS) entry which is preliminary data.</text>
</comment>
<dbReference type="InterPro" id="IPR036259">
    <property type="entry name" value="MFS_trans_sf"/>
</dbReference>
<dbReference type="PANTHER" id="PTHR42718">
    <property type="entry name" value="MAJOR FACILITATOR SUPERFAMILY MULTIDRUG TRANSPORTER MFSC"/>
    <property type="match status" value="1"/>
</dbReference>
<feature type="transmembrane region" description="Helical" evidence="8">
    <location>
        <begin position="138"/>
        <end position="161"/>
    </location>
</feature>
<evidence type="ECO:0000313" key="11">
    <source>
        <dbReference type="Proteomes" id="UP000005583"/>
    </source>
</evidence>
<dbReference type="InterPro" id="IPR020846">
    <property type="entry name" value="MFS_dom"/>
</dbReference>
<dbReference type="Gene3D" id="1.20.1250.20">
    <property type="entry name" value="MFS general substrate transporter like domains"/>
    <property type="match status" value="1"/>
</dbReference>
<evidence type="ECO:0000256" key="4">
    <source>
        <dbReference type="ARBA" id="ARBA00022475"/>
    </source>
</evidence>
<dbReference type="InterPro" id="IPR004638">
    <property type="entry name" value="EmrB-like"/>
</dbReference>
<evidence type="ECO:0000256" key="8">
    <source>
        <dbReference type="SAM" id="Phobius"/>
    </source>
</evidence>
<keyword evidence="11" id="KW-1185">Reference proteome</keyword>
<dbReference type="Proteomes" id="UP000005583">
    <property type="component" value="Unassembled WGS sequence"/>
</dbReference>
<dbReference type="Gene3D" id="1.20.1720.10">
    <property type="entry name" value="Multidrug resistance protein D"/>
    <property type="match status" value="1"/>
</dbReference>
<sequence length="462" mass="49723">MNEDKIPKKVIAAIVATGIMSFCGVIVETSMNIAFPTLMRQFNISTNTVQWMTSMYLLVISIVVPLSAALKSNFKIKKLFLVANILFLVGLIIDAVAPAFGFLLVGRAIQGIGTGIALPLMFNIILEQVPQKKIGTMMGVGNMITGIAPALGPTFGGIVIASLGWRWVFYFLIPLILISLFLGIWGIEQKSAIKKVKIDLLSVLFIAVFFIGMIYGFSNLSSGSLLSFKVGGSIILALIALVLLIWRSNHLTTPILNLKLFKSARFSAHILGFFMIQLISLGNAFLLPNYIQLVNGNSALAAGLIVLPAGAAGAIMGPIGGRLLDQHGARKPILSGVFLILIELLLFSILSLHLNNTMILFIYIIYMAGMGMIMGDVMTDTLAGLDPEKTTQGNAILNTVQQFAGAVGTSITSAIVALSQSQLHSKVGYPTAIGTQHAFIFLFVLAIIILVLFFKYIGNKKD</sequence>
<proteinExistence type="inferred from homology"/>
<feature type="transmembrane region" description="Helical" evidence="8">
    <location>
        <begin position="79"/>
        <end position="102"/>
    </location>
</feature>
<evidence type="ECO:0000256" key="6">
    <source>
        <dbReference type="ARBA" id="ARBA00022989"/>
    </source>
</evidence>
<dbReference type="EMBL" id="ACGU01000015">
    <property type="protein sequence ID" value="EEJ72761.1"/>
    <property type="molecule type" value="Genomic_DNA"/>
</dbReference>
<accession>C2EL15</accession>
<evidence type="ECO:0000313" key="10">
    <source>
        <dbReference type="EMBL" id="EEJ72761.1"/>
    </source>
</evidence>
<dbReference type="STRING" id="525365.HMPREF0548_0361"/>
<comment type="similarity">
    <text evidence="2">Belongs to the major facilitator superfamily. EmrB family.</text>
</comment>
<organism evidence="10 11">
    <name type="scientific">Lactobacillus ultunensis DSM 16047</name>
    <dbReference type="NCBI Taxonomy" id="525365"/>
    <lineage>
        <taxon>Bacteria</taxon>
        <taxon>Bacillati</taxon>
        <taxon>Bacillota</taxon>
        <taxon>Bacilli</taxon>
        <taxon>Lactobacillales</taxon>
        <taxon>Lactobacillaceae</taxon>
        <taxon>Lactobacillus</taxon>
    </lineage>
</organism>
<comment type="subcellular location">
    <subcellularLocation>
        <location evidence="1">Cell membrane</location>
        <topology evidence="1">Multi-pass membrane protein</topology>
    </subcellularLocation>
</comment>
<keyword evidence="6 8" id="KW-1133">Transmembrane helix</keyword>
<feature type="transmembrane region" description="Helical" evidence="8">
    <location>
        <begin position="167"/>
        <end position="187"/>
    </location>
</feature>
<keyword evidence="7 8" id="KW-0472">Membrane</keyword>
<keyword evidence="4" id="KW-1003">Cell membrane</keyword>
<evidence type="ECO:0000256" key="1">
    <source>
        <dbReference type="ARBA" id="ARBA00004651"/>
    </source>
</evidence>
<feature type="transmembrane region" description="Helical" evidence="8">
    <location>
        <begin position="199"/>
        <end position="218"/>
    </location>
</feature>
<dbReference type="HOGENOM" id="CLU_000960_28_0_9"/>
<evidence type="ECO:0000259" key="9">
    <source>
        <dbReference type="PROSITE" id="PS50850"/>
    </source>
</evidence>
<reference evidence="10 11" key="1">
    <citation type="submission" date="2009-01" db="EMBL/GenBank/DDBJ databases">
        <authorList>
            <person name="Qin X."/>
            <person name="Bachman B."/>
            <person name="Battles P."/>
            <person name="Bell A."/>
            <person name="Bess C."/>
            <person name="Bickham C."/>
            <person name="Chaboub L."/>
            <person name="Chen D."/>
            <person name="Coyle M."/>
            <person name="Deiros D.R."/>
            <person name="Dinh H."/>
            <person name="Forbes L."/>
            <person name="Fowler G."/>
            <person name="Francisco L."/>
            <person name="Fu Q."/>
            <person name="Gubbala S."/>
            <person name="Hale W."/>
            <person name="Han Y."/>
            <person name="Hemphill L."/>
            <person name="Highlander S.K."/>
            <person name="Hirani K."/>
            <person name="Hogues M."/>
            <person name="Jackson L."/>
            <person name="Jakkamsetti A."/>
            <person name="Javaid M."/>
            <person name="Jiang H."/>
            <person name="Korchina V."/>
            <person name="Kovar C."/>
            <person name="Lara F."/>
            <person name="Lee S."/>
            <person name="Mata R."/>
            <person name="Mathew T."/>
            <person name="Moen C."/>
            <person name="Morales K."/>
            <person name="Munidasa M."/>
            <person name="Nazareth L."/>
            <person name="Ngo R."/>
            <person name="Nguyen L."/>
            <person name="Okwuonu G."/>
            <person name="Ongeri F."/>
            <person name="Patil S."/>
            <person name="Petrosino J."/>
            <person name="Pham C."/>
            <person name="Pham P."/>
            <person name="Pu L.-L."/>
            <person name="Puazo M."/>
            <person name="Raj R."/>
            <person name="Reid J."/>
            <person name="Rouhana J."/>
            <person name="Saada N."/>
            <person name="Shang Y."/>
            <person name="Simmons D."/>
            <person name="Thornton R."/>
            <person name="Warren J."/>
            <person name="Weissenberger G."/>
            <person name="Zhang J."/>
            <person name="Zhang L."/>
            <person name="Zhou C."/>
            <person name="Zhu D."/>
            <person name="Muzny D."/>
            <person name="Worley K."/>
            <person name="Gibbs R."/>
        </authorList>
    </citation>
    <scope>NUCLEOTIDE SEQUENCE [LARGE SCALE GENOMIC DNA]</scope>
    <source>
        <strain evidence="10 11">DSM 16047</strain>
    </source>
</reference>
<feature type="transmembrane region" description="Helical" evidence="8">
    <location>
        <begin position="333"/>
        <end position="354"/>
    </location>
</feature>
<dbReference type="SUPFAM" id="SSF103473">
    <property type="entry name" value="MFS general substrate transporter"/>
    <property type="match status" value="1"/>
</dbReference>
<dbReference type="AlphaFoldDB" id="C2EL15"/>
<evidence type="ECO:0000256" key="5">
    <source>
        <dbReference type="ARBA" id="ARBA00022692"/>
    </source>
</evidence>
<feature type="transmembrane region" description="Helical" evidence="8">
    <location>
        <begin position="395"/>
        <end position="418"/>
    </location>
</feature>
<name>C2EL15_9LACO</name>
<dbReference type="InterPro" id="IPR011701">
    <property type="entry name" value="MFS"/>
</dbReference>
<feature type="transmembrane region" description="Helical" evidence="8">
    <location>
        <begin position="224"/>
        <end position="246"/>
    </location>
</feature>
<dbReference type="PROSITE" id="PS50850">
    <property type="entry name" value="MFS"/>
    <property type="match status" value="1"/>
</dbReference>
<dbReference type="GO" id="GO:0022857">
    <property type="term" value="F:transmembrane transporter activity"/>
    <property type="evidence" value="ECO:0007669"/>
    <property type="project" value="InterPro"/>
</dbReference>
<dbReference type="PANTHER" id="PTHR42718:SF9">
    <property type="entry name" value="MAJOR FACILITATOR SUPERFAMILY MULTIDRUG TRANSPORTER MFSC"/>
    <property type="match status" value="1"/>
</dbReference>
<protein>
    <submittedName>
        <fullName evidence="10">Drug resistance MFS transporter, drug:H+ antiporter-2 family</fullName>
    </submittedName>
</protein>
<evidence type="ECO:0000256" key="7">
    <source>
        <dbReference type="ARBA" id="ARBA00023136"/>
    </source>
</evidence>
<feature type="transmembrane region" description="Helical" evidence="8">
    <location>
        <begin position="51"/>
        <end position="70"/>
    </location>
</feature>
<dbReference type="eggNOG" id="COG2814">
    <property type="taxonomic scope" value="Bacteria"/>
</dbReference>
<evidence type="ECO:0000256" key="2">
    <source>
        <dbReference type="ARBA" id="ARBA00008537"/>
    </source>
</evidence>
<dbReference type="Pfam" id="PF07690">
    <property type="entry name" value="MFS_1"/>
    <property type="match status" value="1"/>
</dbReference>
<keyword evidence="3" id="KW-0813">Transport</keyword>
<feature type="domain" description="Major facilitator superfamily (MFS) profile" evidence="9">
    <location>
        <begin position="9"/>
        <end position="461"/>
    </location>
</feature>
<dbReference type="NCBIfam" id="TIGR00711">
    <property type="entry name" value="efflux_EmrB"/>
    <property type="match status" value="1"/>
</dbReference>
<feature type="transmembrane region" description="Helical" evidence="8">
    <location>
        <begin position="299"/>
        <end position="321"/>
    </location>
</feature>
<feature type="transmembrane region" description="Helical" evidence="8">
    <location>
        <begin position="360"/>
        <end position="383"/>
    </location>
</feature>
<feature type="transmembrane region" description="Helical" evidence="8">
    <location>
        <begin position="438"/>
        <end position="457"/>
    </location>
</feature>